<dbReference type="InterPro" id="IPR001283">
    <property type="entry name" value="CRISP-related"/>
</dbReference>
<sequence length="180" mass="20053">MGKGRVAIAAIMAVATLGALGTAVSPLAAQHRERINPFAMGLLEEHNRARADVGVPRLEWSNRLAREAHEWAQHLARQGRMIHANREQRGGAGENLWMGHAGYYGPDVMVGGFVNERQHFRNGTFPQVSRTGNWRDVGHYTQVIWRGTREVGCAVARGQTNDFLVCRYFPAGNVYNQTVF</sequence>
<dbReference type="SMART" id="SM00198">
    <property type="entry name" value="SCP"/>
    <property type="match status" value="1"/>
</dbReference>
<dbReference type="SUPFAM" id="SSF55797">
    <property type="entry name" value="PR-1-like"/>
    <property type="match status" value="1"/>
</dbReference>
<dbReference type="PROSITE" id="PS01009">
    <property type="entry name" value="CRISP_1"/>
    <property type="match status" value="1"/>
</dbReference>
<name>A0ABP9KK87_9SPHN</name>
<dbReference type="Pfam" id="PF00188">
    <property type="entry name" value="CAP"/>
    <property type="match status" value="1"/>
</dbReference>
<dbReference type="PRINTS" id="PR00838">
    <property type="entry name" value="V5ALLERGEN"/>
</dbReference>
<dbReference type="PANTHER" id="PTHR10334">
    <property type="entry name" value="CYSTEINE-RICH SECRETORY PROTEIN-RELATED"/>
    <property type="match status" value="1"/>
</dbReference>
<evidence type="ECO:0000313" key="2">
    <source>
        <dbReference type="EMBL" id="GAA5058086.1"/>
    </source>
</evidence>
<dbReference type="PRINTS" id="PR00837">
    <property type="entry name" value="V5TPXLIKE"/>
</dbReference>
<keyword evidence="3" id="KW-1185">Reference proteome</keyword>
<protein>
    <recommendedName>
        <fullName evidence="1">SCP domain-containing protein</fullName>
    </recommendedName>
</protein>
<dbReference type="InterPro" id="IPR018244">
    <property type="entry name" value="Allrgn_V5/Tpx1_CS"/>
</dbReference>
<comment type="caution">
    <text evidence="2">The sequence shown here is derived from an EMBL/GenBank/DDBJ whole genome shotgun (WGS) entry which is preliminary data.</text>
</comment>
<dbReference type="Proteomes" id="UP001500518">
    <property type="component" value="Unassembled WGS sequence"/>
</dbReference>
<evidence type="ECO:0000313" key="3">
    <source>
        <dbReference type="Proteomes" id="UP001500518"/>
    </source>
</evidence>
<dbReference type="EMBL" id="BAABHV010000017">
    <property type="protein sequence ID" value="GAA5058086.1"/>
    <property type="molecule type" value="Genomic_DNA"/>
</dbReference>
<dbReference type="PROSITE" id="PS01010">
    <property type="entry name" value="CRISP_2"/>
    <property type="match status" value="1"/>
</dbReference>
<dbReference type="RefSeq" id="WP_346033322.1">
    <property type="nucleotide sequence ID" value="NZ_BAABHV010000017.1"/>
</dbReference>
<gene>
    <name evidence="2" type="ORF">GCM10023208_24230</name>
</gene>
<dbReference type="Gene3D" id="3.40.33.10">
    <property type="entry name" value="CAP"/>
    <property type="match status" value="1"/>
</dbReference>
<dbReference type="InterPro" id="IPR014044">
    <property type="entry name" value="CAP_dom"/>
</dbReference>
<feature type="domain" description="SCP" evidence="1">
    <location>
        <begin position="36"/>
        <end position="176"/>
    </location>
</feature>
<organism evidence="2 3">
    <name type="scientific">Erythrobacter westpacificensis</name>
    <dbReference type="NCBI Taxonomy" id="1055231"/>
    <lineage>
        <taxon>Bacteria</taxon>
        <taxon>Pseudomonadati</taxon>
        <taxon>Pseudomonadota</taxon>
        <taxon>Alphaproteobacteria</taxon>
        <taxon>Sphingomonadales</taxon>
        <taxon>Erythrobacteraceae</taxon>
        <taxon>Erythrobacter/Porphyrobacter group</taxon>
        <taxon>Erythrobacter</taxon>
    </lineage>
</organism>
<dbReference type="InterPro" id="IPR002413">
    <property type="entry name" value="V5_allergen-like"/>
</dbReference>
<proteinExistence type="predicted"/>
<evidence type="ECO:0000259" key="1">
    <source>
        <dbReference type="SMART" id="SM00198"/>
    </source>
</evidence>
<dbReference type="InterPro" id="IPR035940">
    <property type="entry name" value="CAP_sf"/>
</dbReference>
<accession>A0ABP9KK87</accession>
<reference evidence="3" key="1">
    <citation type="journal article" date="2019" name="Int. J. Syst. Evol. Microbiol.">
        <title>The Global Catalogue of Microorganisms (GCM) 10K type strain sequencing project: providing services to taxonomists for standard genome sequencing and annotation.</title>
        <authorList>
            <consortium name="The Broad Institute Genomics Platform"/>
            <consortium name="The Broad Institute Genome Sequencing Center for Infectious Disease"/>
            <person name="Wu L."/>
            <person name="Ma J."/>
        </authorList>
    </citation>
    <scope>NUCLEOTIDE SEQUENCE [LARGE SCALE GENOMIC DNA]</scope>
    <source>
        <strain evidence="3">JCM 18014</strain>
    </source>
</reference>